<feature type="domain" description="Pyridoxamine 5'-phosphate oxidase N-terminal" evidence="1">
    <location>
        <begin position="28"/>
        <end position="131"/>
    </location>
</feature>
<keyword evidence="3" id="KW-1185">Reference proteome</keyword>
<dbReference type="SUPFAM" id="SSF50475">
    <property type="entry name" value="FMN-binding split barrel"/>
    <property type="match status" value="1"/>
</dbReference>
<name>A0ABX2F287_9PSEU</name>
<dbReference type="Pfam" id="PF01243">
    <property type="entry name" value="PNPOx_N"/>
    <property type="match status" value="1"/>
</dbReference>
<dbReference type="EMBL" id="JAAATY010000006">
    <property type="protein sequence ID" value="NRN65412.1"/>
    <property type="molecule type" value="Genomic_DNA"/>
</dbReference>
<reference evidence="2 3" key="1">
    <citation type="submission" date="2020-01" db="EMBL/GenBank/DDBJ databases">
        <title>Kibdelosporangium persica a novel Actinomycetes from a hot desert in Iran.</title>
        <authorList>
            <person name="Safaei N."/>
            <person name="Zaburannyi N."/>
            <person name="Mueller R."/>
            <person name="Wink J."/>
        </authorList>
    </citation>
    <scope>NUCLEOTIDE SEQUENCE [LARGE SCALE GENOMIC DNA]</scope>
    <source>
        <strain evidence="2 3">4NS15</strain>
    </source>
</reference>
<dbReference type="InterPro" id="IPR011576">
    <property type="entry name" value="Pyridox_Oxase_N"/>
</dbReference>
<gene>
    <name evidence="2" type="ORF">GC106_26230</name>
</gene>
<dbReference type="RefSeq" id="WP_173129347.1">
    <property type="nucleotide sequence ID" value="NZ_CBCSGW010000005.1"/>
</dbReference>
<protein>
    <submittedName>
        <fullName evidence="2">Pyridoxamine 5'-phosphate oxidase</fullName>
    </submittedName>
</protein>
<evidence type="ECO:0000259" key="1">
    <source>
        <dbReference type="Pfam" id="PF01243"/>
    </source>
</evidence>
<evidence type="ECO:0000313" key="2">
    <source>
        <dbReference type="EMBL" id="NRN65412.1"/>
    </source>
</evidence>
<accession>A0ABX2F287</accession>
<organism evidence="2 3">
    <name type="scientific">Kibdelosporangium persicum</name>
    <dbReference type="NCBI Taxonomy" id="2698649"/>
    <lineage>
        <taxon>Bacteria</taxon>
        <taxon>Bacillati</taxon>
        <taxon>Actinomycetota</taxon>
        <taxon>Actinomycetes</taxon>
        <taxon>Pseudonocardiales</taxon>
        <taxon>Pseudonocardiaceae</taxon>
        <taxon>Kibdelosporangium</taxon>
    </lineage>
</organism>
<dbReference type="Proteomes" id="UP000763557">
    <property type="component" value="Unassembled WGS sequence"/>
</dbReference>
<comment type="caution">
    <text evidence="2">The sequence shown here is derived from an EMBL/GenBank/DDBJ whole genome shotgun (WGS) entry which is preliminary data.</text>
</comment>
<dbReference type="Gene3D" id="2.30.110.10">
    <property type="entry name" value="Electron Transport, Fmn-binding Protein, Chain A"/>
    <property type="match status" value="1"/>
</dbReference>
<dbReference type="InterPro" id="IPR012349">
    <property type="entry name" value="Split_barrel_FMN-bd"/>
</dbReference>
<proteinExistence type="predicted"/>
<evidence type="ECO:0000313" key="3">
    <source>
        <dbReference type="Proteomes" id="UP000763557"/>
    </source>
</evidence>
<sequence length="151" mass="16668">MSDTTGPREFAQRLHDTRNRLDTDVDTWVATADPATGTPYLVPLSFLWDGETVLVATPAASPTGRNLRVTGKARLGFGPTRDVVMVEATVESAGEVEREVGDAFAARTGFDPRELDGYLYFRLRPQRVQAWREADELAGRDLMRGGAWLAQ</sequence>